<sequence>MTKFRPENCSVAWTAHFVSCSHVWKIKGRVGAKVVTSSSQLWTDQCIKRQLCRPNCILITEEFEISDNLIYNLF</sequence>
<protein>
    <submittedName>
        <fullName evidence="1">Uncharacterized protein</fullName>
    </submittedName>
</protein>
<evidence type="ECO:0000313" key="2">
    <source>
        <dbReference type="Proteomes" id="UP000054815"/>
    </source>
</evidence>
<reference evidence="1 2" key="1">
    <citation type="submission" date="2015-01" db="EMBL/GenBank/DDBJ databases">
        <title>Evolution of Trichinella species and genotypes.</title>
        <authorList>
            <person name="Korhonen P.K."/>
            <person name="Edoardo P."/>
            <person name="Giuseppe L.R."/>
            <person name="Gasser R.B."/>
        </authorList>
    </citation>
    <scope>NUCLEOTIDE SEQUENCE [LARGE SCALE GENOMIC DNA]</scope>
    <source>
        <strain evidence="1">ISS141</strain>
    </source>
</reference>
<comment type="caution">
    <text evidence="1">The sequence shown here is derived from an EMBL/GenBank/DDBJ whole genome shotgun (WGS) entry which is preliminary data.</text>
</comment>
<dbReference type="EMBL" id="JYDU01000088">
    <property type="protein sequence ID" value="KRX93457.1"/>
    <property type="molecule type" value="Genomic_DNA"/>
</dbReference>
<dbReference type="AlphaFoldDB" id="A0A0V0XZB7"/>
<gene>
    <name evidence="1" type="ORF">T4E_2597</name>
</gene>
<dbReference type="Proteomes" id="UP000054815">
    <property type="component" value="Unassembled WGS sequence"/>
</dbReference>
<name>A0A0V0XZB7_TRIPS</name>
<organism evidence="1 2">
    <name type="scientific">Trichinella pseudospiralis</name>
    <name type="common">Parasitic roundworm</name>
    <dbReference type="NCBI Taxonomy" id="6337"/>
    <lineage>
        <taxon>Eukaryota</taxon>
        <taxon>Metazoa</taxon>
        <taxon>Ecdysozoa</taxon>
        <taxon>Nematoda</taxon>
        <taxon>Enoplea</taxon>
        <taxon>Dorylaimia</taxon>
        <taxon>Trichinellida</taxon>
        <taxon>Trichinellidae</taxon>
        <taxon>Trichinella</taxon>
    </lineage>
</organism>
<proteinExistence type="predicted"/>
<accession>A0A0V0XZB7</accession>
<evidence type="ECO:0000313" key="1">
    <source>
        <dbReference type="EMBL" id="KRX93457.1"/>
    </source>
</evidence>